<sequence>MRLANPLPTLLVTIDCVFVLLLSTVRMRSAPVPPPSSQGKGRKERSLRAALALSRRPLVVGTTFLIICLATRVFRWCAQSRAARTACPFQRTCT</sequence>
<evidence type="ECO:0000256" key="1">
    <source>
        <dbReference type="SAM" id="Phobius"/>
    </source>
</evidence>
<organism evidence="2 3">
    <name type="scientific">Pandoravirus japonicus</name>
    <dbReference type="NCBI Taxonomy" id="2823154"/>
    <lineage>
        <taxon>Viruses</taxon>
        <taxon>Pandoravirus</taxon>
    </lineage>
</organism>
<proteinExistence type="predicted"/>
<evidence type="ECO:0000313" key="2">
    <source>
        <dbReference type="EMBL" id="BCU03015.1"/>
    </source>
</evidence>
<accession>A0A811BRF9</accession>
<keyword evidence="1" id="KW-0812">Transmembrane</keyword>
<keyword evidence="1" id="KW-1133">Transmembrane helix</keyword>
<keyword evidence="1" id="KW-0472">Membrane</keyword>
<evidence type="ECO:0000313" key="3">
    <source>
        <dbReference type="Proteomes" id="UP001253637"/>
    </source>
</evidence>
<reference evidence="2" key="1">
    <citation type="submission" date="2021-04" db="EMBL/GenBank/DDBJ databases">
        <title>Draft Genome Sequence of Pandoravirus japonicus, Isolated from the Sabaishi River of Niigata, Japan.</title>
        <authorList>
            <person name="Hosokawa N."/>
            <person name="Takahashi H."/>
            <person name="Aoki K."/>
            <person name="Takemura M."/>
        </authorList>
    </citation>
    <scope>NUCLEOTIDE SEQUENCE</scope>
</reference>
<name>A0A811BRF9_9VIRU</name>
<dbReference type="EMBL" id="LC625835">
    <property type="protein sequence ID" value="BCU03015.1"/>
    <property type="molecule type" value="Genomic_DNA"/>
</dbReference>
<protein>
    <submittedName>
        <fullName evidence="2">Uncharacterized protein</fullName>
    </submittedName>
</protein>
<dbReference type="Proteomes" id="UP001253637">
    <property type="component" value="Segment"/>
</dbReference>
<feature type="transmembrane region" description="Helical" evidence="1">
    <location>
        <begin position="53"/>
        <end position="74"/>
    </location>
</feature>